<keyword evidence="2" id="KW-0963">Cytoplasm</keyword>
<dbReference type="OrthoDB" id="9793681at2"/>
<dbReference type="PANTHER" id="PTHR21043:SF0">
    <property type="entry name" value="MITOCHONDRIAL ASSEMBLY OF RIBOSOMAL LARGE SUBUNIT PROTEIN 1"/>
    <property type="match status" value="1"/>
</dbReference>
<gene>
    <name evidence="2 3" type="primary">rsfS</name>
    <name evidence="3" type="ORF">OPDIPICF_03041</name>
</gene>
<reference evidence="3 4" key="1">
    <citation type="submission" date="2019-11" db="EMBL/GenBank/DDBJ databases">
        <authorList>
            <person name="Holert J."/>
        </authorList>
    </citation>
    <scope>NUCLEOTIDE SEQUENCE [LARGE SCALE GENOMIC DNA]</scope>
    <source>
        <strain evidence="3">SB11_3</strain>
    </source>
</reference>
<dbReference type="Gene3D" id="3.30.460.10">
    <property type="entry name" value="Beta Polymerase, domain 2"/>
    <property type="match status" value="1"/>
</dbReference>
<dbReference type="AlphaFoldDB" id="A0A5S9QZ70"/>
<dbReference type="HAMAP" id="MF_01477">
    <property type="entry name" value="Iojap_RsfS"/>
    <property type="match status" value="1"/>
</dbReference>
<dbReference type="PANTHER" id="PTHR21043">
    <property type="entry name" value="IOJAP SUPERFAMILY ORTHOLOG"/>
    <property type="match status" value="1"/>
</dbReference>
<evidence type="ECO:0000313" key="3">
    <source>
        <dbReference type="EMBL" id="CAA0124260.1"/>
    </source>
</evidence>
<evidence type="ECO:0000256" key="2">
    <source>
        <dbReference type="HAMAP-Rule" id="MF_01477"/>
    </source>
</evidence>
<proteinExistence type="inferred from homology"/>
<evidence type="ECO:0000256" key="1">
    <source>
        <dbReference type="ARBA" id="ARBA00010574"/>
    </source>
</evidence>
<keyword evidence="4" id="KW-1185">Reference proteome</keyword>
<comment type="subcellular location">
    <subcellularLocation>
        <location evidence="2">Cytoplasm</location>
    </subcellularLocation>
</comment>
<accession>A0A5S9QZ70</accession>
<comment type="function">
    <text evidence="2">Functions as a ribosomal silencing factor. Interacts with ribosomal protein uL14 (rplN), blocking formation of intersubunit bridge B8. Prevents association of the 30S and 50S ribosomal subunits and the formation of functional ribosomes, thus repressing translation.</text>
</comment>
<dbReference type="InterPro" id="IPR004394">
    <property type="entry name" value="Iojap/RsfS/C7orf30"/>
</dbReference>
<dbReference type="Pfam" id="PF02410">
    <property type="entry name" value="RsfS"/>
    <property type="match status" value="1"/>
</dbReference>
<dbReference type="GO" id="GO:0042256">
    <property type="term" value="P:cytosolic ribosome assembly"/>
    <property type="evidence" value="ECO:0007669"/>
    <property type="project" value="UniProtKB-UniRule"/>
</dbReference>
<dbReference type="GO" id="GO:0043023">
    <property type="term" value="F:ribosomal large subunit binding"/>
    <property type="evidence" value="ECO:0007669"/>
    <property type="project" value="TreeGrafter"/>
</dbReference>
<sequence>MNLEQLESLVIQALEDLKGKDIKVLDVAALTSMTDKMVIVSGTSNRHVKALANNIVMDAKKAGTQPVGVEGDDVGEWVLVDLGDLLIHVMLPEIRGFYDIERLWSQPAFDDESEA</sequence>
<dbReference type="SUPFAM" id="SSF81301">
    <property type="entry name" value="Nucleotidyltransferase"/>
    <property type="match status" value="1"/>
</dbReference>
<organism evidence="3 4">
    <name type="scientific">BD1-7 clade bacterium</name>
    <dbReference type="NCBI Taxonomy" id="2029982"/>
    <lineage>
        <taxon>Bacteria</taxon>
        <taxon>Pseudomonadati</taxon>
        <taxon>Pseudomonadota</taxon>
        <taxon>Gammaproteobacteria</taxon>
        <taxon>Cellvibrionales</taxon>
        <taxon>Spongiibacteraceae</taxon>
        <taxon>BD1-7 clade</taxon>
    </lineage>
</organism>
<dbReference type="GO" id="GO:0090071">
    <property type="term" value="P:negative regulation of ribosome biogenesis"/>
    <property type="evidence" value="ECO:0007669"/>
    <property type="project" value="UniProtKB-UniRule"/>
</dbReference>
<keyword evidence="2" id="KW-0810">Translation regulation</keyword>
<comment type="subunit">
    <text evidence="2">Interacts with ribosomal protein uL14 (rplN).</text>
</comment>
<dbReference type="NCBIfam" id="TIGR00090">
    <property type="entry name" value="rsfS_iojap_ybeB"/>
    <property type="match status" value="1"/>
</dbReference>
<dbReference type="EMBL" id="CACSIO010000060">
    <property type="protein sequence ID" value="CAA0124260.1"/>
    <property type="molecule type" value="Genomic_DNA"/>
</dbReference>
<protein>
    <recommendedName>
        <fullName evidence="2">Ribosomal silencing factor RsfS</fullName>
    </recommendedName>
</protein>
<evidence type="ECO:0000313" key="4">
    <source>
        <dbReference type="Proteomes" id="UP000441399"/>
    </source>
</evidence>
<dbReference type="Proteomes" id="UP000441399">
    <property type="component" value="Unassembled WGS sequence"/>
</dbReference>
<dbReference type="InterPro" id="IPR043519">
    <property type="entry name" value="NT_sf"/>
</dbReference>
<dbReference type="GO" id="GO:0017148">
    <property type="term" value="P:negative regulation of translation"/>
    <property type="evidence" value="ECO:0007669"/>
    <property type="project" value="UniProtKB-UniRule"/>
</dbReference>
<comment type="similarity">
    <text evidence="1 2">Belongs to the Iojap/RsfS family.</text>
</comment>
<name>A0A5S9QZ70_9GAMM</name>
<dbReference type="GO" id="GO:0005737">
    <property type="term" value="C:cytoplasm"/>
    <property type="evidence" value="ECO:0007669"/>
    <property type="project" value="UniProtKB-SubCell"/>
</dbReference>
<keyword evidence="2" id="KW-0678">Repressor</keyword>